<evidence type="ECO:0000313" key="2">
    <source>
        <dbReference type="EMBL" id="RXQ96129.1"/>
    </source>
</evidence>
<keyword evidence="3" id="KW-1185">Reference proteome</keyword>
<keyword evidence="1" id="KW-1133">Transmembrane helix</keyword>
<dbReference type="Proteomes" id="UP000289703">
    <property type="component" value="Unassembled WGS sequence"/>
</dbReference>
<keyword evidence="1" id="KW-0812">Transmembrane</keyword>
<evidence type="ECO:0000256" key="1">
    <source>
        <dbReference type="SAM" id="Phobius"/>
    </source>
</evidence>
<sequence length="150" mass="17360">MMNCITNESIQRFIDCETNLDESVLIKNHLSKCEQCASRVEAQQKLADDIKLALSEHQENYIEIPKINIPHQINRRRPVLKMRMIYALSAACLLSFFVLTFPNKGDFDQDEITMLESFDDDFDANLPVDQQKMMIHVVDPTGKVTEFHVK</sequence>
<proteinExistence type="predicted"/>
<evidence type="ECO:0000313" key="3">
    <source>
        <dbReference type="Proteomes" id="UP000289703"/>
    </source>
</evidence>
<dbReference type="AlphaFoldDB" id="A0A4Q1JN54"/>
<accession>A0A4Q1JN54</accession>
<evidence type="ECO:0008006" key="4">
    <source>
        <dbReference type="Google" id="ProtNLM"/>
    </source>
</evidence>
<dbReference type="EMBL" id="SAXA01000003">
    <property type="protein sequence ID" value="RXQ96129.1"/>
    <property type="molecule type" value="Genomic_DNA"/>
</dbReference>
<keyword evidence="1" id="KW-0472">Membrane</keyword>
<reference evidence="2 3" key="1">
    <citation type="submission" date="2019-01" db="EMBL/GenBank/DDBJ databases">
        <title>Ancylomarina salipaludis sp. nov., isolated from a salt marsh.</title>
        <authorList>
            <person name="Yoon J.-H."/>
        </authorList>
    </citation>
    <scope>NUCLEOTIDE SEQUENCE [LARGE SCALE GENOMIC DNA]</scope>
    <source>
        <strain evidence="2 3">SHSM-M15</strain>
    </source>
</reference>
<protein>
    <recommendedName>
        <fullName evidence="4">Zf-HC2 domain-containing protein</fullName>
    </recommendedName>
</protein>
<name>A0A4Q1JN54_9BACT</name>
<comment type="caution">
    <text evidence="2">The sequence shown here is derived from an EMBL/GenBank/DDBJ whole genome shotgun (WGS) entry which is preliminary data.</text>
</comment>
<feature type="transmembrane region" description="Helical" evidence="1">
    <location>
        <begin position="84"/>
        <end position="101"/>
    </location>
</feature>
<dbReference type="RefSeq" id="WP_164977403.1">
    <property type="nucleotide sequence ID" value="NZ_SAXA01000003.1"/>
</dbReference>
<organism evidence="2 3">
    <name type="scientific">Ancylomarina salipaludis</name>
    <dbReference type="NCBI Taxonomy" id="2501299"/>
    <lineage>
        <taxon>Bacteria</taxon>
        <taxon>Pseudomonadati</taxon>
        <taxon>Bacteroidota</taxon>
        <taxon>Bacteroidia</taxon>
        <taxon>Marinilabiliales</taxon>
        <taxon>Marinifilaceae</taxon>
        <taxon>Ancylomarina</taxon>
    </lineage>
</organism>
<gene>
    <name evidence="2" type="ORF">EO244_04600</name>
</gene>